<feature type="non-terminal residue" evidence="1">
    <location>
        <position position="1"/>
    </location>
</feature>
<evidence type="ECO:0008006" key="3">
    <source>
        <dbReference type="Google" id="ProtNLM"/>
    </source>
</evidence>
<protein>
    <recommendedName>
        <fullName evidence="3">SbsA Ig-like domain-containing protein</fullName>
    </recommendedName>
</protein>
<organism evidence="1 2">
    <name type="scientific">Candidatus Ornithomonoglobus intestinigallinarum</name>
    <dbReference type="NCBI Taxonomy" id="2840894"/>
    <lineage>
        <taxon>Bacteria</taxon>
        <taxon>Bacillati</taxon>
        <taxon>Bacillota</taxon>
        <taxon>Clostridia</taxon>
        <taxon>Candidatus Ornithomonoglobus</taxon>
    </lineage>
</organism>
<dbReference type="EMBL" id="DVLU01000056">
    <property type="protein sequence ID" value="HIT85412.1"/>
    <property type="molecule type" value="Genomic_DNA"/>
</dbReference>
<sequence>VNSADSSEIAYTAEISGNSVNLNLAEALAPNAEYAIVIPAEAANIDGVVLGEETRLVFNTKDDASYSGAIKALTIDGNAVTNLSQIKAGTTLTADVKLDNATAEDKKAVVIFSFYNESGALVKTNYEVIDLKAGAKFDDAVEYTVEDMTDVAAAKVMLWDGFRGMRALDGCTTID</sequence>
<proteinExistence type="predicted"/>
<name>A0A9D1KRB2_9FIRM</name>
<comment type="caution">
    <text evidence="1">The sequence shown here is derived from an EMBL/GenBank/DDBJ whole genome shotgun (WGS) entry which is preliminary data.</text>
</comment>
<gene>
    <name evidence="1" type="ORF">IAA60_05845</name>
</gene>
<evidence type="ECO:0000313" key="1">
    <source>
        <dbReference type="EMBL" id="HIT85412.1"/>
    </source>
</evidence>
<dbReference type="Proteomes" id="UP000824165">
    <property type="component" value="Unassembled WGS sequence"/>
</dbReference>
<evidence type="ECO:0000313" key="2">
    <source>
        <dbReference type="Proteomes" id="UP000824165"/>
    </source>
</evidence>
<dbReference type="AlphaFoldDB" id="A0A9D1KRB2"/>
<accession>A0A9D1KRB2</accession>
<reference evidence="1" key="1">
    <citation type="submission" date="2020-10" db="EMBL/GenBank/DDBJ databases">
        <authorList>
            <person name="Gilroy R."/>
        </authorList>
    </citation>
    <scope>NUCLEOTIDE SEQUENCE</scope>
    <source>
        <strain evidence="1">CHK181-108</strain>
    </source>
</reference>
<reference evidence="1" key="2">
    <citation type="journal article" date="2021" name="PeerJ">
        <title>Extensive microbial diversity within the chicken gut microbiome revealed by metagenomics and culture.</title>
        <authorList>
            <person name="Gilroy R."/>
            <person name="Ravi A."/>
            <person name="Getino M."/>
            <person name="Pursley I."/>
            <person name="Horton D.L."/>
            <person name="Alikhan N.F."/>
            <person name="Baker D."/>
            <person name="Gharbi K."/>
            <person name="Hall N."/>
            <person name="Watson M."/>
            <person name="Adriaenssens E.M."/>
            <person name="Foster-Nyarko E."/>
            <person name="Jarju S."/>
            <person name="Secka A."/>
            <person name="Antonio M."/>
            <person name="Oren A."/>
            <person name="Chaudhuri R.R."/>
            <person name="La Ragione R."/>
            <person name="Hildebrand F."/>
            <person name="Pallen M.J."/>
        </authorList>
    </citation>
    <scope>NUCLEOTIDE SEQUENCE</scope>
    <source>
        <strain evidence="1">CHK181-108</strain>
    </source>
</reference>